<dbReference type="SUPFAM" id="SSF49348">
    <property type="entry name" value="Clathrin adaptor appendage domain"/>
    <property type="match status" value="1"/>
</dbReference>
<name>A0A9K3CR65_9EUKA</name>
<dbReference type="Gene3D" id="2.60.40.1230">
    <property type="match status" value="1"/>
</dbReference>
<feature type="compositionally biased region" description="Basic and acidic residues" evidence="1">
    <location>
        <begin position="618"/>
        <end position="634"/>
    </location>
</feature>
<keyword evidence="3" id="KW-1185">Reference proteome</keyword>
<dbReference type="AlphaFoldDB" id="A0A9K3CR65"/>
<comment type="caution">
    <text evidence="2">The sequence shown here is derived from an EMBL/GenBank/DDBJ whole genome shotgun (WGS) entry which is preliminary data.</text>
</comment>
<feature type="compositionally biased region" description="Low complexity" evidence="1">
    <location>
        <begin position="564"/>
        <end position="581"/>
    </location>
</feature>
<feature type="compositionally biased region" description="Basic and acidic residues" evidence="1">
    <location>
        <begin position="481"/>
        <end position="492"/>
    </location>
</feature>
<dbReference type="Gene3D" id="1.25.10.10">
    <property type="entry name" value="Leucine-rich Repeat Variant"/>
    <property type="match status" value="1"/>
</dbReference>
<dbReference type="InterPro" id="IPR016024">
    <property type="entry name" value="ARM-type_fold"/>
</dbReference>
<dbReference type="InterPro" id="IPR011989">
    <property type="entry name" value="ARM-like"/>
</dbReference>
<feature type="region of interest" description="Disordered" evidence="1">
    <location>
        <begin position="799"/>
        <end position="819"/>
    </location>
</feature>
<feature type="compositionally biased region" description="Basic residues" evidence="1">
    <location>
        <begin position="518"/>
        <end position="530"/>
    </location>
</feature>
<protein>
    <submittedName>
        <fullName evidence="2">Uncharacterized protein</fullName>
    </submittedName>
</protein>
<organism evidence="2 3">
    <name type="scientific">Kipferlia bialata</name>
    <dbReference type="NCBI Taxonomy" id="797122"/>
    <lineage>
        <taxon>Eukaryota</taxon>
        <taxon>Metamonada</taxon>
        <taxon>Carpediemonas-like organisms</taxon>
        <taxon>Kipferlia</taxon>
    </lineage>
</organism>
<evidence type="ECO:0000313" key="3">
    <source>
        <dbReference type="Proteomes" id="UP000265618"/>
    </source>
</evidence>
<sequence>MMCSMTSGLDILSDTVVNIFMDKQEETQVRVKAALVLVRGVREGVVSVDGQEWPGKLPGVILSSFLPLHMMPSELERNWPVARTALCLAHVCEERQPGSVPGLGVAVVHLLRILCLPGIGDSLQANVLRDLAEVMDMVLNSKRQTVRNPVTQAPDMSYSNLRAAVLLECVAVVLNVPKIQPIKPSLVPDCVNRLKRLLDANQGARSHSVGLAWMTRLAELSPVMAGTTDEVTASLAVSLPDALSGCSSADPAIVRAAIRLSVTLVGADTFGKAVSTIIEGIQSLPIKDQMLLAPYVVKLADKAPTPSDAVAFMLPLLQCPILVNAVAPYLDSLARDLNAGVQARIAETCIELLHQEDNTPDQTHIGVSLLGQCAQYSSAPVENVIGLLSQTQQSARVRGNRSVEADASGRWGLVRVAVVGALVRLGALVSGALVPSLQALEAFTSDRDAAVQDRAAEGILVLETGLGAKLFQSTPKAKREKKGERETSKAKTEAPVIAGRRGEEKFSPINQGVEEPRKARRPKPPARRPKPPVPEASGIGRVPATRERERPRPQLIETTETLQDVASDVSVTSASLSTAVSPELPTPQEQVTQRERVAESGKGGFDILQFIPQQPSQTERERDRESGRERERESSNSVSGGMWVSQPQPQSQGVSGRPAPQADSPFQQEDPATLDFANATLANALSISSPCPGSLPHTSTASVVVYEGRDLQVGFKSMSRTDRPITEAYVYIANKTPLAVIGLSVHIDTPYGLSAEIKSDIPIAIGGGRQVRIAVWFSFKGPCSVLPVCRVKYRLEANSPSSYSGSPERHTGREREKTLPDGSLLVQASLPVVITK</sequence>
<gene>
    <name evidence="2" type="ORF">KIPB_001830</name>
</gene>
<dbReference type="InterPro" id="IPR013041">
    <property type="entry name" value="Clathrin_app_Ig-like_sf"/>
</dbReference>
<dbReference type="SUPFAM" id="SSF48371">
    <property type="entry name" value="ARM repeat"/>
    <property type="match status" value="1"/>
</dbReference>
<feature type="region of interest" description="Disordered" evidence="1">
    <location>
        <begin position="473"/>
        <end position="669"/>
    </location>
</feature>
<evidence type="ECO:0000313" key="2">
    <source>
        <dbReference type="EMBL" id="GIQ80947.1"/>
    </source>
</evidence>
<feature type="compositionally biased region" description="Basic and acidic residues" evidence="1">
    <location>
        <begin position="807"/>
        <end position="819"/>
    </location>
</feature>
<evidence type="ECO:0000256" key="1">
    <source>
        <dbReference type="SAM" id="MobiDB-lite"/>
    </source>
</evidence>
<dbReference type="Proteomes" id="UP000265618">
    <property type="component" value="Unassembled WGS sequence"/>
</dbReference>
<reference evidence="2 3" key="1">
    <citation type="journal article" date="2018" name="PLoS ONE">
        <title>The draft genome of Kipferlia bialata reveals reductive genome evolution in fornicate parasites.</title>
        <authorList>
            <person name="Tanifuji G."/>
            <person name="Takabayashi S."/>
            <person name="Kume K."/>
            <person name="Takagi M."/>
            <person name="Nakayama T."/>
            <person name="Kamikawa R."/>
            <person name="Inagaki Y."/>
            <person name="Hashimoto T."/>
        </authorList>
    </citation>
    <scope>NUCLEOTIDE SEQUENCE [LARGE SCALE GENOMIC DNA]</scope>
    <source>
        <strain evidence="2">NY0173</strain>
    </source>
</reference>
<proteinExistence type="predicted"/>
<feature type="compositionally biased region" description="Low complexity" evidence="1">
    <location>
        <begin position="635"/>
        <end position="656"/>
    </location>
</feature>
<accession>A0A9K3CR65</accession>
<dbReference type="EMBL" id="BDIP01000276">
    <property type="protein sequence ID" value="GIQ80947.1"/>
    <property type="molecule type" value="Genomic_DNA"/>
</dbReference>